<dbReference type="Gene3D" id="3.40.50.1700">
    <property type="entry name" value="Glycoside hydrolase family 3 C-terminal domain"/>
    <property type="match status" value="1"/>
</dbReference>
<dbReference type="SUPFAM" id="SSF51445">
    <property type="entry name" value="(Trans)glycosidases"/>
    <property type="match status" value="1"/>
</dbReference>
<dbReference type="GO" id="GO:0016787">
    <property type="term" value="F:hydrolase activity"/>
    <property type="evidence" value="ECO:0007669"/>
    <property type="project" value="UniProtKB-KW"/>
</dbReference>
<dbReference type="Proteomes" id="UP001595456">
    <property type="component" value="Unassembled WGS sequence"/>
</dbReference>
<dbReference type="InterPro" id="IPR002772">
    <property type="entry name" value="Glyco_hydro_3_C"/>
</dbReference>
<dbReference type="Pfam" id="PF01915">
    <property type="entry name" value="Glyco_hydro_3_C"/>
    <property type="match status" value="1"/>
</dbReference>
<accession>A0ABV7ECA8</accession>
<dbReference type="RefSeq" id="WP_377923121.1">
    <property type="nucleotide sequence ID" value="NZ_JBANRO010000001.1"/>
</dbReference>
<evidence type="ECO:0000313" key="6">
    <source>
        <dbReference type="EMBL" id="MFC3099227.1"/>
    </source>
</evidence>
<evidence type="ECO:0000259" key="5">
    <source>
        <dbReference type="SMART" id="SM01217"/>
    </source>
</evidence>
<comment type="similarity">
    <text evidence="1">Belongs to the glycosyl hydrolase 3 family.</text>
</comment>
<dbReference type="PRINTS" id="PR00133">
    <property type="entry name" value="GLHYDRLASE3"/>
</dbReference>
<dbReference type="EMBL" id="JBHRST010000022">
    <property type="protein sequence ID" value="MFC3099227.1"/>
    <property type="molecule type" value="Genomic_DNA"/>
</dbReference>
<evidence type="ECO:0000313" key="7">
    <source>
        <dbReference type="Proteomes" id="UP001595456"/>
    </source>
</evidence>
<dbReference type="InterPro" id="IPR036881">
    <property type="entry name" value="Glyco_hydro_3_C_sf"/>
</dbReference>
<gene>
    <name evidence="6" type="ORF">ACFODU_15625</name>
</gene>
<sequence>MNAPVIGLPLVSRRSALKLLAGGSMAAMAVAQAPAAFAQGSQPLYKDAAAPIPLRVADLMARMTLREKVQQIRTAWQGKGDMIDDLVFNPAKASAAFPDGIGHLTRPSDKRGVPGITGAAGGTAARWRTPRETVDFINAVQRWALEDTRLGIPVLFHEESLHGYMATEATMFPQAIALAGTFDTDLMYRVQSVIARETRARGVPYVLSPVVDTVRDPRWGRIEECWGECPYLCAEMGVAAVEGLQGRGKFEKLADDKVFATLKHMTGHGQPEAGNNISPAQLSERDLRENFFPPFREIVQRTSVGAVMPSYNEIDGIPSHANAWLLDTVLRGEWGFDGIIASDYGGVHELATLHHVARDLEDAAHQALLAGVDSELPEGMAFATLEDAVEAGRIPVELVDRACARMLTFKMRCGLFENPYGDWEKTEALTGNGEARALALEAARKSMCLLTNPTGALPLSEATMGRVAVIGPNHAIARLGGYSSVPKQAISLIEGLREIAPQADFVTAQGVFITTSEDRSQSDVRLAPRDENLRLIAEAAEIARTANTVILAIGDTEQTSREGFATTHLGDRTVIDIVGEQNELVDAIAAVCAETGAKLIVCAINGRSPSWPNVVAKADAVLECWYPGQEGGIAMAEALLGRINPGAKLPVSVVRNEGQIPLFYNHKPSARRGYLFDDVTPLFPFGHGLSYTTFDISAPRVGKAAFGTAEDVPVEVTVTNTGSREGDEVVQLYITRRDVSVTRPVLELKGFQRVTLQPGESRTLSFTVTPAQLSFWNRDMVEVNEPGPVTLSAGNSSANLRTTEIVIQ</sequence>
<dbReference type="Pfam" id="PF14310">
    <property type="entry name" value="Fn3-like"/>
    <property type="match status" value="1"/>
</dbReference>
<proteinExistence type="inferred from homology"/>
<evidence type="ECO:0000256" key="2">
    <source>
        <dbReference type="ARBA" id="ARBA00022729"/>
    </source>
</evidence>
<reference evidence="7" key="1">
    <citation type="journal article" date="2019" name="Int. J. Syst. Evol. Microbiol.">
        <title>The Global Catalogue of Microorganisms (GCM) 10K type strain sequencing project: providing services to taxonomists for standard genome sequencing and annotation.</title>
        <authorList>
            <consortium name="The Broad Institute Genomics Platform"/>
            <consortium name="The Broad Institute Genome Sequencing Center for Infectious Disease"/>
            <person name="Wu L."/>
            <person name="Ma J."/>
        </authorList>
    </citation>
    <scope>NUCLEOTIDE SEQUENCE [LARGE SCALE GENOMIC DNA]</scope>
    <source>
        <strain evidence="7">KCTC 52607</strain>
    </source>
</reference>
<dbReference type="Gene3D" id="2.60.40.10">
    <property type="entry name" value="Immunoglobulins"/>
    <property type="match status" value="1"/>
</dbReference>
<dbReference type="Gene3D" id="3.20.20.300">
    <property type="entry name" value="Glycoside hydrolase, family 3, N-terminal domain"/>
    <property type="match status" value="1"/>
</dbReference>
<comment type="caution">
    <text evidence="6">The sequence shown here is derived from an EMBL/GenBank/DDBJ whole genome shotgun (WGS) entry which is preliminary data.</text>
</comment>
<keyword evidence="3 6" id="KW-0378">Hydrolase</keyword>
<protein>
    <submittedName>
        <fullName evidence="6">Glycoside hydrolase family 3 N-terminal domain-containing protein</fullName>
    </submittedName>
</protein>
<dbReference type="PANTHER" id="PTHR42721:SF3">
    <property type="entry name" value="BETA-D-XYLOSIDASE 5-RELATED"/>
    <property type="match status" value="1"/>
</dbReference>
<dbReference type="SMART" id="SM01217">
    <property type="entry name" value="Fn3_like"/>
    <property type="match status" value="1"/>
</dbReference>
<feature type="domain" description="Fibronectin type III-like" evidence="5">
    <location>
        <begin position="728"/>
        <end position="797"/>
    </location>
</feature>
<evidence type="ECO:0000256" key="3">
    <source>
        <dbReference type="ARBA" id="ARBA00022801"/>
    </source>
</evidence>
<dbReference type="InterPro" id="IPR017853">
    <property type="entry name" value="GH"/>
</dbReference>
<evidence type="ECO:0000256" key="1">
    <source>
        <dbReference type="ARBA" id="ARBA00005336"/>
    </source>
</evidence>
<dbReference type="InterPro" id="IPR006311">
    <property type="entry name" value="TAT_signal"/>
</dbReference>
<feature type="signal peptide" evidence="4">
    <location>
        <begin position="1"/>
        <end position="38"/>
    </location>
</feature>
<dbReference type="InterPro" id="IPR026891">
    <property type="entry name" value="Fn3-like"/>
</dbReference>
<feature type="chain" id="PRO_5046870305" evidence="4">
    <location>
        <begin position="39"/>
        <end position="808"/>
    </location>
</feature>
<dbReference type="InterPro" id="IPR044993">
    <property type="entry name" value="BXL"/>
</dbReference>
<evidence type="ECO:0000256" key="4">
    <source>
        <dbReference type="SAM" id="SignalP"/>
    </source>
</evidence>
<dbReference type="InterPro" id="IPR013783">
    <property type="entry name" value="Ig-like_fold"/>
</dbReference>
<dbReference type="SUPFAM" id="SSF52279">
    <property type="entry name" value="Beta-D-glucan exohydrolase, C-terminal domain"/>
    <property type="match status" value="1"/>
</dbReference>
<keyword evidence="7" id="KW-1185">Reference proteome</keyword>
<dbReference type="InterPro" id="IPR001764">
    <property type="entry name" value="Glyco_hydro_3_N"/>
</dbReference>
<dbReference type="InterPro" id="IPR036962">
    <property type="entry name" value="Glyco_hydro_3_N_sf"/>
</dbReference>
<dbReference type="PROSITE" id="PS51318">
    <property type="entry name" value="TAT"/>
    <property type="match status" value="1"/>
</dbReference>
<dbReference type="Pfam" id="PF00933">
    <property type="entry name" value="Glyco_hydro_3"/>
    <property type="match status" value="1"/>
</dbReference>
<name>A0ABV7ECA8_9SPHN</name>
<keyword evidence="2 4" id="KW-0732">Signal</keyword>
<dbReference type="PANTHER" id="PTHR42721">
    <property type="entry name" value="SUGAR HYDROLASE-RELATED"/>
    <property type="match status" value="1"/>
</dbReference>
<organism evidence="6 7">
    <name type="scientific">Alteraurantiacibacter palmitatis</name>
    <dbReference type="NCBI Taxonomy" id="2054628"/>
    <lineage>
        <taxon>Bacteria</taxon>
        <taxon>Pseudomonadati</taxon>
        <taxon>Pseudomonadota</taxon>
        <taxon>Alphaproteobacteria</taxon>
        <taxon>Sphingomonadales</taxon>
        <taxon>Erythrobacteraceae</taxon>
        <taxon>Alteraurantiacibacter</taxon>
    </lineage>
</organism>